<dbReference type="GO" id="GO:0005524">
    <property type="term" value="F:ATP binding"/>
    <property type="evidence" value="ECO:0007669"/>
    <property type="project" value="UniProtKB-KW"/>
</dbReference>
<keyword evidence="8" id="KW-0614">Plasmid</keyword>
<feature type="domain" description="AAA+ ATPase" evidence="6">
    <location>
        <begin position="46"/>
        <end position="187"/>
    </location>
</feature>
<dbReference type="Proteomes" id="UP001055911">
    <property type="component" value="Plasmid p1unnamed"/>
</dbReference>
<dbReference type="PANTHER" id="PTHR11638:SF18">
    <property type="entry name" value="HEAT SHOCK PROTEIN 104"/>
    <property type="match status" value="1"/>
</dbReference>
<dbReference type="GO" id="GO:0034605">
    <property type="term" value="P:cellular response to heat"/>
    <property type="evidence" value="ECO:0007669"/>
    <property type="project" value="TreeGrafter"/>
</dbReference>
<dbReference type="Gene3D" id="1.10.8.60">
    <property type="match status" value="2"/>
</dbReference>
<organism evidence="8 9">
    <name type="scientific">Fructilactobacillus cliffordii</name>
    <dbReference type="NCBI Taxonomy" id="2940299"/>
    <lineage>
        <taxon>Bacteria</taxon>
        <taxon>Bacillati</taxon>
        <taxon>Bacillota</taxon>
        <taxon>Bacilli</taxon>
        <taxon>Lactobacillales</taxon>
        <taxon>Lactobacillaceae</taxon>
        <taxon>Fructilactobacillus</taxon>
    </lineage>
</organism>
<dbReference type="InterPro" id="IPR050130">
    <property type="entry name" value="ClpA_ClpB"/>
</dbReference>
<name>A0A9Q8ZUH4_9LACO</name>
<dbReference type="GO" id="GO:0008233">
    <property type="term" value="F:peptidase activity"/>
    <property type="evidence" value="ECO:0007669"/>
    <property type="project" value="UniProtKB-KW"/>
</dbReference>
<feature type="domain" description="Clp ATPase C-terminal" evidence="7">
    <location>
        <begin position="494"/>
        <end position="586"/>
    </location>
</feature>
<evidence type="ECO:0000259" key="6">
    <source>
        <dbReference type="SMART" id="SM00382"/>
    </source>
</evidence>
<dbReference type="GO" id="GO:0006508">
    <property type="term" value="P:proteolysis"/>
    <property type="evidence" value="ECO:0007669"/>
    <property type="project" value="UniProtKB-KW"/>
</dbReference>
<evidence type="ECO:0000313" key="9">
    <source>
        <dbReference type="Proteomes" id="UP001055911"/>
    </source>
</evidence>
<dbReference type="Pfam" id="PF10431">
    <property type="entry name" value="ClpB_D2-small"/>
    <property type="match status" value="1"/>
</dbReference>
<sequence length="620" mass="69833">MKMSTNLLNKYSTDLTELVKNNPNKYETIGRDQQIGQIIDTLSRKSKNNPLLIAEAGVGKTNTIEGLAKKIVTGQVPIELRNIKIRIVELADLMSSDHFIGLFQQLISEAKTTNDILFIDEIHQIVGAGSTNKKTQALDAGNTLKPALARGEIKLIGATTIKEFHDYIEKDEALTRRFDVIHLPEPTRTQAVEIMQGLKNSYEKFHNVKIEKDAIEASVNFSMRYIPTRFLPDKSIDLLDESCAYVKNNCENRVVDQTSIAETLKRDTGIPVNAILESSKDRLLKLHHVLHAHVKGQDEALSSVEGAVAVSYVGLQDPKRPLASFLFLGTPGTGKTETAKALAEAMFDNENNIIRIDMSEYQDPNSSLRLKGTEDSAGVLTEAVRHNPYSIVLLDEIEKGDKSVQDLFLQILDEGMMHDVYGRPVSFRNTLIIMTTNLAADLIDDHNNYGREGSGANQAYLRRQFQKSVEDTLKFDFRPEFVNRIENKITFNMLSEKVVQQIAKNNLSKLRNEIKERTGFNFKYDERLIRYLALIGFDEKSGARPIAQRMKREITEEVSKLIFQFKNSPGDRGDFDTIEVQVKGEFPKKEIDKDGNITADIVGSLELKFYGSKSDKKDVI</sequence>
<dbReference type="SMART" id="SM00382">
    <property type="entry name" value="AAA"/>
    <property type="match status" value="2"/>
</dbReference>
<dbReference type="CDD" id="cd00009">
    <property type="entry name" value="AAA"/>
    <property type="match status" value="1"/>
</dbReference>
<evidence type="ECO:0000259" key="7">
    <source>
        <dbReference type="SMART" id="SM01086"/>
    </source>
</evidence>
<dbReference type="Pfam" id="PF17871">
    <property type="entry name" value="AAA_lid_9"/>
    <property type="match status" value="1"/>
</dbReference>
<dbReference type="EMBL" id="CP097120">
    <property type="protein sequence ID" value="USS89968.1"/>
    <property type="molecule type" value="Genomic_DNA"/>
</dbReference>
<dbReference type="InterPro" id="IPR003959">
    <property type="entry name" value="ATPase_AAA_core"/>
</dbReference>
<dbReference type="SUPFAM" id="SSF52540">
    <property type="entry name" value="P-loop containing nucleoside triphosphate hydrolases"/>
    <property type="match status" value="2"/>
</dbReference>
<dbReference type="RefSeq" id="WP_252767514.1">
    <property type="nucleotide sequence ID" value="NZ_CP097120.1"/>
</dbReference>
<dbReference type="InterPro" id="IPR003593">
    <property type="entry name" value="AAA+_ATPase"/>
</dbReference>
<keyword evidence="2" id="KW-0547">Nucleotide-binding</keyword>
<dbReference type="GO" id="GO:0005737">
    <property type="term" value="C:cytoplasm"/>
    <property type="evidence" value="ECO:0007669"/>
    <property type="project" value="TreeGrafter"/>
</dbReference>
<dbReference type="GO" id="GO:0016887">
    <property type="term" value="F:ATP hydrolysis activity"/>
    <property type="evidence" value="ECO:0007669"/>
    <property type="project" value="InterPro"/>
</dbReference>
<evidence type="ECO:0000256" key="1">
    <source>
        <dbReference type="ARBA" id="ARBA00022737"/>
    </source>
</evidence>
<evidence type="ECO:0000256" key="4">
    <source>
        <dbReference type="ARBA" id="ARBA00023186"/>
    </source>
</evidence>
<comment type="function">
    <text evidence="5">Part of a stress-induced multi-chaperone system, it is involved in the recovery of the cell from heat-induced damage, in cooperation with DnaK, DnaJ and GrpE. Acts before DnaK, in the processing of protein aggregates. Protein binding stimulates the ATPase activity; ATP hydrolysis unfolds the denatured protein aggregates, which probably helps expose new hydrophobic binding sites on the surface of ClpB-bound aggregates, contributing to the solubilization and refolding of denatured protein aggregates by DnaK.</text>
</comment>
<keyword evidence="9" id="KW-1185">Reference proteome</keyword>
<geneLocation type="plasmid" evidence="8 9">
    <name>p1unnamed</name>
</geneLocation>
<protein>
    <submittedName>
        <fullName evidence="8">ATP-dependent Clp protease ATP-binding subunit</fullName>
    </submittedName>
</protein>
<dbReference type="InterPro" id="IPR019489">
    <property type="entry name" value="Clp_ATPase_C"/>
</dbReference>
<gene>
    <name evidence="8" type="ORF">M3M40_07210</name>
</gene>
<evidence type="ECO:0000313" key="8">
    <source>
        <dbReference type="EMBL" id="USS89968.1"/>
    </source>
</evidence>
<dbReference type="AlphaFoldDB" id="A0A9Q8ZUH4"/>
<accession>A0A9Q8ZUH4</accession>
<dbReference type="CDD" id="cd19499">
    <property type="entry name" value="RecA-like_ClpB_Hsp104-like"/>
    <property type="match status" value="1"/>
</dbReference>
<keyword evidence="1" id="KW-0677">Repeat</keyword>
<evidence type="ECO:0000256" key="2">
    <source>
        <dbReference type="ARBA" id="ARBA00022741"/>
    </source>
</evidence>
<dbReference type="PANTHER" id="PTHR11638">
    <property type="entry name" value="ATP-DEPENDENT CLP PROTEASE"/>
    <property type="match status" value="1"/>
</dbReference>
<dbReference type="InterPro" id="IPR041546">
    <property type="entry name" value="ClpA/ClpB_AAA_lid"/>
</dbReference>
<proteinExistence type="predicted"/>
<evidence type="ECO:0000256" key="3">
    <source>
        <dbReference type="ARBA" id="ARBA00022840"/>
    </source>
</evidence>
<dbReference type="PRINTS" id="PR00300">
    <property type="entry name" value="CLPPROTEASEA"/>
</dbReference>
<keyword evidence="8" id="KW-0645">Protease</keyword>
<keyword evidence="4" id="KW-0143">Chaperone</keyword>
<reference evidence="8" key="1">
    <citation type="submission" date="2022-05" db="EMBL/GenBank/DDBJ databases">
        <authorList>
            <person name="Oliphant S.A."/>
            <person name="Watson-Haigh N.S."/>
            <person name="Sumby K.M."/>
            <person name="Gardner J.M."/>
            <person name="Jiranek V."/>
        </authorList>
    </citation>
    <scope>NUCLEOTIDE SEQUENCE</scope>
    <source>
        <strain evidence="8">KI4_B1</strain>
        <plasmid evidence="8">p1unnamed</plasmid>
    </source>
</reference>
<feature type="domain" description="AAA+ ATPase" evidence="6">
    <location>
        <begin position="321"/>
        <end position="453"/>
    </location>
</feature>
<dbReference type="Pfam" id="PF07724">
    <property type="entry name" value="AAA_2"/>
    <property type="match status" value="1"/>
</dbReference>
<dbReference type="InterPro" id="IPR027417">
    <property type="entry name" value="P-loop_NTPase"/>
</dbReference>
<evidence type="ECO:0000256" key="5">
    <source>
        <dbReference type="ARBA" id="ARBA00025613"/>
    </source>
</evidence>
<keyword evidence="3 8" id="KW-0067">ATP-binding</keyword>
<keyword evidence="8" id="KW-0378">Hydrolase</keyword>
<dbReference type="SMART" id="SM01086">
    <property type="entry name" value="ClpB_D2-small"/>
    <property type="match status" value="1"/>
</dbReference>
<dbReference type="InterPro" id="IPR001270">
    <property type="entry name" value="ClpA/B"/>
</dbReference>
<dbReference type="Pfam" id="PF00004">
    <property type="entry name" value="AAA"/>
    <property type="match status" value="1"/>
</dbReference>
<dbReference type="Gene3D" id="3.40.50.300">
    <property type="entry name" value="P-loop containing nucleotide triphosphate hydrolases"/>
    <property type="match status" value="2"/>
</dbReference>